<name>A0A844WGI4_9RHOB</name>
<dbReference type="InterPro" id="IPR036390">
    <property type="entry name" value="WH_DNA-bd_sf"/>
</dbReference>
<dbReference type="SMART" id="SM00895">
    <property type="entry name" value="FCD"/>
    <property type="match status" value="1"/>
</dbReference>
<dbReference type="Gene3D" id="1.20.120.530">
    <property type="entry name" value="GntR ligand-binding domain-like"/>
    <property type="match status" value="1"/>
</dbReference>
<sequence>MMRSKSDELYLRMRADILTLKLAPDAPLRLPAMAQRYDVGVTPIRECLNRLSTEKLVVIEHNKGFRVAGISLDELFDLEHSRSAIEGSLFQRSVLRGDDAWEARVIGAYHQLSKTPAMSVTGSPEDIALWNRRHKAFHDALIGAADAPWMQHFQRQLTDQLGRYQLFIQSGLRDLFESHPDNAPRIADIYAQAMALDPHDALYDIAVTRGADRARPAFEQHVNLTIRAFQHLGTLLPSGAPVATTLQTRNYEARP</sequence>
<dbReference type="Proteomes" id="UP000443843">
    <property type="component" value="Unassembled WGS sequence"/>
</dbReference>
<dbReference type="SUPFAM" id="SSF48008">
    <property type="entry name" value="GntR ligand-binding domain-like"/>
    <property type="match status" value="1"/>
</dbReference>
<accession>A0A844WGI4</accession>
<gene>
    <name evidence="6" type="ORF">GLS40_14050</name>
</gene>
<dbReference type="GO" id="GO:0003677">
    <property type="term" value="F:DNA binding"/>
    <property type="evidence" value="ECO:0007669"/>
    <property type="project" value="UniProtKB-KW"/>
</dbReference>
<dbReference type="InterPro" id="IPR008920">
    <property type="entry name" value="TF_FadR/GntR_C"/>
</dbReference>
<dbReference type="InterPro" id="IPR000524">
    <property type="entry name" value="Tscrpt_reg_HTH_GntR"/>
</dbReference>
<dbReference type="Pfam" id="PF00392">
    <property type="entry name" value="GntR"/>
    <property type="match status" value="1"/>
</dbReference>
<dbReference type="AlphaFoldDB" id="A0A844WGI4"/>
<keyword evidence="3" id="KW-0804">Transcription</keyword>
<evidence type="ECO:0000256" key="1">
    <source>
        <dbReference type="ARBA" id="ARBA00023015"/>
    </source>
</evidence>
<proteinExistence type="predicted"/>
<evidence type="ECO:0000256" key="3">
    <source>
        <dbReference type="ARBA" id="ARBA00023163"/>
    </source>
</evidence>
<dbReference type="SMART" id="SM00345">
    <property type="entry name" value="HTH_GNTR"/>
    <property type="match status" value="1"/>
</dbReference>
<dbReference type="GO" id="GO:0003700">
    <property type="term" value="F:DNA-binding transcription factor activity"/>
    <property type="evidence" value="ECO:0007669"/>
    <property type="project" value="InterPro"/>
</dbReference>
<reference evidence="6 7" key="1">
    <citation type="submission" date="2019-11" db="EMBL/GenBank/DDBJ databases">
        <title>Pseudooceanicola pacifica sp. nov., isolated from deep-sea sediment of the Pacific Ocean.</title>
        <authorList>
            <person name="Lyu L."/>
        </authorList>
    </citation>
    <scope>NUCLEOTIDE SEQUENCE [LARGE SCALE GENOMIC DNA]</scope>
    <source>
        <strain evidence="6 7">216_PA32_1</strain>
    </source>
</reference>
<dbReference type="Gene3D" id="1.10.10.10">
    <property type="entry name" value="Winged helix-like DNA-binding domain superfamily/Winged helix DNA-binding domain"/>
    <property type="match status" value="1"/>
</dbReference>
<evidence type="ECO:0000313" key="7">
    <source>
        <dbReference type="Proteomes" id="UP000443843"/>
    </source>
</evidence>
<evidence type="ECO:0000259" key="5">
    <source>
        <dbReference type="SMART" id="SM00895"/>
    </source>
</evidence>
<organism evidence="6 7">
    <name type="scientific">Pseudooceanicola pacificus</name>
    <dbReference type="NCBI Taxonomy" id="2676438"/>
    <lineage>
        <taxon>Bacteria</taxon>
        <taxon>Pseudomonadati</taxon>
        <taxon>Pseudomonadota</taxon>
        <taxon>Alphaproteobacteria</taxon>
        <taxon>Rhodobacterales</taxon>
        <taxon>Paracoccaceae</taxon>
        <taxon>Pseudooceanicola</taxon>
    </lineage>
</organism>
<comment type="caution">
    <text evidence="6">The sequence shown here is derived from an EMBL/GenBank/DDBJ whole genome shotgun (WGS) entry which is preliminary data.</text>
</comment>
<evidence type="ECO:0000256" key="2">
    <source>
        <dbReference type="ARBA" id="ARBA00023125"/>
    </source>
</evidence>
<dbReference type="InterPro" id="IPR011711">
    <property type="entry name" value="GntR_C"/>
</dbReference>
<dbReference type="EMBL" id="WNXQ01000008">
    <property type="protein sequence ID" value="MWB79159.1"/>
    <property type="molecule type" value="Genomic_DNA"/>
</dbReference>
<dbReference type="PANTHER" id="PTHR43537">
    <property type="entry name" value="TRANSCRIPTIONAL REGULATOR, GNTR FAMILY"/>
    <property type="match status" value="1"/>
</dbReference>
<feature type="domain" description="HTH gntR-type" evidence="4">
    <location>
        <begin position="9"/>
        <end position="67"/>
    </location>
</feature>
<feature type="domain" description="GntR C-terminal" evidence="5">
    <location>
        <begin position="77"/>
        <end position="224"/>
    </location>
</feature>
<keyword evidence="7" id="KW-1185">Reference proteome</keyword>
<protein>
    <submittedName>
        <fullName evidence="6">FCD domain-containing protein</fullName>
    </submittedName>
</protein>
<dbReference type="Pfam" id="PF07729">
    <property type="entry name" value="FCD"/>
    <property type="match status" value="1"/>
</dbReference>
<keyword evidence="1" id="KW-0805">Transcription regulation</keyword>
<dbReference type="SUPFAM" id="SSF46785">
    <property type="entry name" value="Winged helix' DNA-binding domain"/>
    <property type="match status" value="1"/>
</dbReference>
<dbReference type="RefSeq" id="WP_160383364.1">
    <property type="nucleotide sequence ID" value="NZ_WNXQ01000008.1"/>
</dbReference>
<dbReference type="InterPro" id="IPR036388">
    <property type="entry name" value="WH-like_DNA-bd_sf"/>
</dbReference>
<keyword evidence="2" id="KW-0238">DNA-binding</keyword>
<evidence type="ECO:0000259" key="4">
    <source>
        <dbReference type="SMART" id="SM00345"/>
    </source>
</evidence>
<evidence type="ECO:0000313" key="6">
    <source>
        <dbReference type="EMBL" id="MWB79159.1"/>
    </source>
</evidence>
<dbReference type="PANTHER" id="PTHR43537:SF20">
    <property type="entry name" value="HTH-TYPE TRANSCRIPTIONAL REPRESSOR GLAR"/>
    <property type="match status" value="1"/>
</dbReference>